<keyword evidence="2" id="KW-1185">Reference proteome</keyword>
<accession>A0A1T4VSJ9</accession>
<organism evidence="1 2">
    <name type="scientific">Desulfobaculum bizertense DSM 18034</name>
    <dbReference type="NCBI Taxonomy" id="1121442"/>
    <lineage>
        <taxon>Bacteria</taxon>
        <taxon>Pseudomonadati</taxon>
        <taxon>Thermodesulfobacteriota</taxon>
        <taxon>Desulfovibrionia</taxon>
        <taxon>Desulfovibrionales</taxon>
        <taxon>Desulfovibrionaceae</taxon>
        <taxon>Desulfobaculum</taxon>
    </lineage>
</organism>
<dbReference type="AlphaFoldDB" id="A0A1T4VSJ9"/>
<dbReference type="EMBL" id="FUYA01000002">
    <property type="protein sequence ID" value="SKA67936.1"/>
    <property type="molecule type" value="Genomic_DNA"/>
</dbReference>
<reference evidence="1 2" key="1">
    <citation type="submission" date="2017-02" db="EMBL/GenBank/DDBJ databases">
        <authorList>
            <person name="Peterson S.W."/>
        </authorList>
    </citation>
    <scope>NUCLEOTIDE SEQUENCE [LARGE SCALE GENOMIC DNA]</scope>
    <source>
        <strain evidence="1 2">DSM 18034</strain>
    </source>
</reference>
<proteinExistence type="predicted"/>
<dbReference type="SUPFAM" id="SSF160631">
    <property type="entry name" value="SMI1/KNR4-like"/>
    <property type="match status" value="1"/>
</dbReference>
<evidence type="ECO:0000313" key="1">
    <source>
        <dbReference type="EMBL" id="SKA67936.1"/>
    </source>
</evidence>
<dbReference type="Pfam" id="PF14567">
    <property type="entry name" value="SUKH_5"/>
    <property type="match status" value="1"/>
</dbReference>
<dbReference type="Proteomes" id="UP000189733">
    <property type="component" value="Unassembled WGS sequence"/>
</dbReference>
<name>A0A1T4VSJ9_9BACT</name>
<sequence length="136" mass="15044">MATITKTIQSLPKLITLKAASSTEITDAELQLRIKFSEEYKTYLSSFGAILADGIELTGISKSAHRNVVSVTQQEWSLNSSVPHTMYVVEATGVDGIIIWQNSCGLIYQSMPNTEPKQIASSLNEYITNCMKLRLQ</sequence>
<dbReference type="OrthoDB" id="9152019at2"/>
<evidence type="ECO:0000313" key="2">
    <source>
        <dbReference type="Proteomes" id="UP000189733"/>
    </source>
</evidence>
<protein>
    <submittedName>
        <fullName evidence="1">SMI1-KNR4 cell-wall</fullName>
    </submittedName>
</protein>
<dbReference type="InterPro" id="IPR037883">
    <property type="entry name" value="Knr4/Smi1-like_sf"/>
</dbReference>
<dbReference type="STRING" id="1121442.SAMN02745702_00920"/>
<gene>
    <name evidence="1" type="ORF">SAMN02745702_00920</name>
</gene>
<dbReference type="RefSeq" id="WP_078684223.1">
    <property type="nucleotide sequence ID" value="NZ_FUYA01000002.1"/>
</dbReference>
<dbReference type="Gene3D" id="3.40.1580.10">
    <property type="entry name" value="SMI1/KNR4-like"/>
    <property type="match status" value="1"/>
</dbReference>